<dbReference type="InterPro" id="IPR036286">
    <property type="entry name" value="LexA/Signal_pep-like_sf"/>
</dbReference>
<gene>
    <name evidence="10" type="ORF">M408DRAFT_327845</name>
</gene>
<evidence type="ECO:0000256" key="8">
    <source>
        <dbReference type="RuleBase" id="RU362041"/>
    </source>
</evidence>
<dbReference type="GO" id="GO:0006627">
    <property type="term" value="P:protein processing involved in protein targeting to mitochondrion"/>
    <property type="evidence" value="ECO:0007669"/>
    <property type="project" value="TreeGrafter"/>
</dbReference>
<feature type="active site" evidence="7">
    <location>
        <position position="35"/>
    </location>
</feature>
<dbReference type="EMBL" id="KN824283">
    <property type="protein sequence ID" value="KIM30925.1"/>
    <property type="molecule type" value="Genomic_DNA"/>
</dbReference>
<keyword evidence="5" id="KW-0472">Membrane</keyword>
<dbReference type="AlphaFoldDB" id="A0A0C3B263"/>
<reference evidence="10 11" key="1">
    <citation type="submission" date="2014-04" db="EMBL/GenBank/DDBJ databases">
        <authorList>
            <consortium name="DOE Joint Genome Institute"/>
            <person name="Kuo A."/>
            <person name="Zuccaro A."/>
            <person name="Kohler A."/>
            <person name="Nagy L.G."/>
            <person name="Floudas D."/>
            <person name="Copeland A."/>
            <person name="Barry K.W."/>
            <person name="Cichocki N."/>
            <person name="Veneault-Fourrey C."/>
            <person name="LaButti K."/>
            <person name="Lindquist E.A."/>
            <person name="Lipzen A."/>
            <person name="Lundell T."/>
            <person name="Morin E."/>
            <person name="Murat C."/>
            <person name="Sun H."/>
            <person name="Tunlid A."/>
            <person name="Henrissat B."/>
            <person name="Grigoriev I.V."/>
            <person name="Hibbett D.S."/>
            <person name="Martin F."/>
            <person name="Nordberg H.P."/>
            <person name="Cantor M.N."/>
            <person name="Hua S.X."/>
        </authorList>
    </citation>
    <scope>NUCLEOTIDE SEQUENCE [LARGE SCALE GENOMIC DNA]</scope>
    <source>
        <strain evidence="10 11">MAFF 305830</strain>
    </source>
</reference>
<evidence type="ECO:0000313" key="10">
    <source>
        <dbReference type="EMBL" id="KIM30925.1"/>
    </source>
</evidence>
<dbReference type="OrthoDB" id="308440at2759"/>
<dbReference type="Pfam" id="PF10502">
    <property type="entry name" value="Peptidase_S26"/>
    <property type="match status" value="2"/>
</dbReference>
<dbReference type="Gene3D" id="2.10.109.10">
    <property type="entry name" value="Umud Fragment, subunit A"/>
    <property type="match status" value="1"/>
</dbReference>
<feature type="domain" description="Peptidase S26" evidence="9">
    <location>
        <begin position="19"/>
        <end position="93"/>
    </location>
</feature>
<dbReference type="Proteomes" id="UP000054097">
    <property type="component" value="Unassembled WGS sequence"/>
</dbReference>
<dbReference type="InterPro" id="IPR000223">
    <property type="entry name" value="Pept_S26A_signal_pept_1"/>
</dbReference>
<dbReference type="HOGENOM" id="CLU_028723_4_3_1"/>
<sequence length="173" mass="19302">MWYLKEGFIPCVLTFEATHLFLKYVADIREAGGPSMLPTLSMVEYILQEKIRHEFWPQTLKRGDLVTYISPLTPTVLVCKRIIGLPGDTVLADPTTLVPGSRDIDHNVHVTVPAGHVWVQGDNAQGSRDSRDYGPVPISLIRGRFICSFGTVPNLTRIKWHRGGAMSSFLANE</sequence>
<dbReference type="SUPFAM" id="SSF51306">
    <property type="entry name" value="LexA/Signal peptidase"/>
    <property type="match status" value="1"/>
</dbReference>
<dbReference type="GO" id="GO:0004252">
    <property type="term" value="F:serine-type endopeptidase activity"/>
    <property type="evidence" value="ECO:0007669"/>
    <property type="project" value="InterPro"/>
</dbReference>
<feature type="active site" evidence="7">
    <location>
        <position position="80"/>
    </location>
</feature>
<keyword evidence="3 8" id="KW-0378">Hydrolase</keyword>
<accession>A0A0C3B263</accession>
<dbReference type="PANTHER" id="PTHR12383:SF16">
    <property type="entry name" value="MITOCHONDRIAL INNER MEMBRANE PROTEASE SUBUNIT 1"/>
    <property type="match status" value="1"/>
</dbReference>
<dbReference type="PROSITE" id="PS00761">
    <property type="entry name" value="SPASE_I_3"/>
    <property type="match status" value="1"/>
</dbReference>
<reference evidence="11" key="2">
    <citation type="submission" date="2015-01" db="EMBL/GenBank/DDBJ databases">
        <title>Evolutionary Origins and Diversification of the Mycorrhizal Mutualists.</title>
        <authorList>
            <consortium name="DOE Joint Genome Institute"/>
            <consortium name="Mycorrhizal Genomics Consortium"/>
            <person name="Kohler A."/>
            <person name="Kuo A."/>
            <person name="Nagy L.G."/>
            <person name="Floudas D."/>
            <person name="Copeland A."/>
            <person name="Barry K.W."/>
            <person name="Cichocki N."/>
            <person name="Veneault-Fourrey C."/>
            <person name="LaButti K."/>
            <person name="Lindquist E.A."/>
            <person name="Lipzen A."/>
            <person name="Lundell T."/>
            <person name="Morin E."/>
            <person name="Murat C."/>
            <person name="Riley R."/>
            <person name="Ohm R."/>
            <person name="Sun H."/>
            <person name="Tunlid A."/>
            <person name="Henrissat B."/>
            <person name="Grigoriev I.V."/>
            <person name="Hibbett D.S."/>
            <person name="Martin F."/>
        </authorList>
    </citation>
    <scope>NUCLEOTIDE SEQUENCE [LARGE SCALE GENOMIC DNA]</scope>
    <source>
        <strain evidence="11">MAFF 305830</strain>
    </source>
</reference>
<proteinExistence type="inferred from homology"/>
<keyword evidence="11" id="KW-1185">Reference proteome</keyword>
<dbReference type="CDD" id="cd06530">
    <property type="entry name" value="S26_SPase_I"/>
    <property type="match status" value="1"/>
</dbReference>
<keyword evidence="8" id="KW-0645">Protease</keyword>
<dbReference type="EC" id="3.4.21.-" evidence="8"/>
<dbReference type="PRINTS" id="PR00727">
    <property type="entry name" value="LEADERPTASE"/>
</dbReference>
<evidence type="ECO:0000259" key="9">
    <source>
        <dbReference type="Pfam" id="PF10502"/>
    </source>
</evidence>
<dbReference type="GO" id="GO:0042720">
    <property type="term" value="C:mitochondrial inner membrane peptidase complex"/>
    <property type="evidence" value="ECO:0007669"/>
    <property type="project" value="TreeGrafter"/>
</dbReference>
<feature type="domain" description="Peptidase S26" evidence="9">
    <location>
        <begin position="109"/>
        <end position="146"/>
    </location>
</feature>
<evidence type="ECO:0000256" key="2">
    <source>
        <dbReference type="ARBA" id="ARBA00022792"/>
    </source>
</evidence>
<evidence type="ECO:0000313" key="11">
    <source>
        <dbReference type="Proteomes" id="UP000054097"/>
    </source>
</evidence>
<evidence type="ECO:0000256" key="3">
    <source>
        <dbReference type="ARBA" id="ARBA00022801"/>
    </source>
</evidence>
<dbReference type="NCBIfam" id="TIGR02227">
    <property type="entry name" value="sigpep_I_bact"/>
    <property type="match status" value="1"/>
</dbReference>
<name>A0A0C3B263_SERVB</name>
<dbReference type="InterPro" id="IPR052064">
    <property type="entry name" value="Mito_IMP1_subunit"/>
</dbReference>
<organism evidence="10 11">
    <name type="scientific">Serendipita vermifera MAFF 305830</name>
    <dbReference type="NCBI Taxonomy" id="933852"/>
    <lineage>
        <taxon>Eukaryota</taxon>
        <taxon>Fungi</taxon>
        <taxon>Dikarya</taxon>
        <taxon>Basidiomycota</taxon>
        <taxon>Agaricomycotina</taxon>
        <taxon>Agaricomycetes</taxon>
        <taxon>Sebacinales</taxon>
        <taxon>Serendipitaceae</taxon>
        <taxon>Serendipita</taxon>
    </lineage>
</organism>
<evidence type="ECO:0000256" key="5">
    <source>
        <dbReference type="ARBA" id="ARBA00023136"/>
    </source>
</evidence>
<keyword evidence="4 8" id="KW-0496">Mitochondrion</keyword>
<protein>
    <recommendedName>
        <fullName evidence="8">Mitochondrial inner membrane protease subunit</fullName>
        <ecNumber evidence="8">3.4.21.-</ecNumber>
    </recommendedName>
</protein>
<evidence type="ECO:0000256" key="7">
    <source>
        <dbReference type="PIRSR" id="PIRSR600223-1"/>
    </source>
</evidence>
<dbReference type="GO" id="GO:0006465">
    <property type="term" value="P:signal peptide processing"/>
    <property type="evidence" value="ECO:0007669"/>
    <property type="project" value="InterPro"/>
</dbReference>
<comment type="subcellular location">
    <subcellularLocation>
        <location evidence="1 8">Mitochondrion inner membrane</location>
    </subcellularLocation>
</comment>
<dbReference type="InterPro" id="IPR019758">
    <property type="entry name" value="Pept_S26A_signal_pept_1_CS"/>
</dbReference>
<evidence type="ECO:0000256" key="4">
    <source>
        <dbReference type="ARBA" id="ARBA00023128"/>
    </source>
</evidence>
<comment type="similarity">
    <text evidence="6">Belongs to the peptidase S26 family. IMP1 subfamily.</text>
</comment>
<dbReference type="InterPro" id="IPR019533">
    <property type="entry name" value="Peptidase_S26"/>
</dbReference>
<dbReference type="PANTHER" id="PTHR12383">
    <property type="entry name" value="PROTEASE FAMILY S26 MITOCHONDRIAL INNER MEMBRANE PROTEASE-RELATED"/>
    <property type="match status" value="1"/>
</dbReference>
<dbReference type="STRING" id="933852.A0A0C3B263"/>
<evidence type="ECO:0000256" key="6">
    <source>
        <dbReference type="ARBA" id="ARBA00038445"/>
    </source>
</evidence>
<keyword evidence="2 8" id="KW-0999">Mitochondrion inner membrane</keyword>
<evidence type="ECO:0000256" key="1">
    <source>
        <dbReference type="ARBA" id="ARBA00004273"/>
    </source>
</evidence>